<proteinExistence type="predicted"/>
<feature type="signal peptide" evidence="1">
    <location>
        <begin position="1"/>
        <end position="25"/>
    </location>
</feature>
<name>A0A2A5B6G6_9GAMM</name>
<evidence type="ECO:0000256" key="1">
    <source>
        <dbReference type="SAM" id="SignalP"/>
    </source>
</evidence>
<dbReference type="EMBL" id="NVVJ01000008">
    <property type="protein sequence ID" value="PCJ27065.1"/>
    <property type="molecule type" value="Genomic_DNA"/>
</dbReference>
<organism evidence="2 3">
    <name type="scientific">SAR86 cluster bacterium</name>
    <dbReference type="NCBI Taxonomy" id="2030880"/>
    <lineage>
        <taxon>Bacteria</taxon>
        <taxon>Pseudomonadati</taxon>
        <taxon>Pseudomonadota</taxon>
        <taxon>Gammaproteobacteria</taxon>
        <taxon>SAR86 cluster</taxon>
    </lineage>
</organism>
<evidence type="ECO:0000313" key="3">
    <source>
        <dbReference type="Proteomes" id="UP000218327"/>
    </source>
</evidence>
<reference evidence="3" key="1">
    <citation type="submission" date="2017-08" db="EMBL/GenBank/DDBJ databases">
        <title>A dynamic microbial community with high functional redundancy inhabits the cold, oxic subseafloor aquifer.</title>
        <authorList>
            <person name="Tully B.J."/>
            <person name="Wheat C.G."/>
            <person name="Glazer B.T."/>
            <person name="Huber J.A."/>
        </authorList>
    </citation>
    <scope>NUCLEOTIDE SEQUENCE [LARGE SCALE GENOMIC DNA]</scope>
</reference>
<evidence type="ECO:0000313" key="2">
    <source>
        <dbReference type="EMBL" id="PCJ27065.1"/>
    </source>
</evidence>
<protein>
    <submittedName>
        <fullName evidence="2">Uncharacterized protein</fullName>
    </submittedName>
</protein>
<keyword evidence="1" id="KW-0732">Signal</keyword>
<accession>A0A2A5B6G6</accession>
<dbReference type="AlphaFoldDB" id="A0A2A5B6G6"/>
<gene>
    <name evidence="2" type="ORF">COA96_03890</name>
</gene>
<comment type="caution">
    <text evidence="2">The sequence shown here is derived from an EMBL/GenBank/DDBJ whole genome shotgun (WGS) entry which is preliminary data.</text>
</comment>
<feature type="chain" id="PRO_5012517559" evidence="1">
    <location>
        <begin position="26"/>
        <end position="311"/>
    </location>
</feature>
<sequence>MQQIHKPLVSLVLGLLIAFSVSAQAQDQQPRFLSLTPPEGLPIIPVLEGWIANADGTISFSFGMINRNEEAVDIPIGANNYIEPAQHSGQQPTHFPPGRGTGIFTVTVPNDQKEIDVWWHLVSSTGEDLKVPGRWGTSAYELDFIRPRPQGGMQPMVGIGENGRQSAGLSAQIGDYPGGTVAVGDQVTISVNVSDPSNRDSSDPRFSEPLDIGVEFNKWQGPGNVEFARHESTIVEENPYAETDRRFRFFREKKVNQAPVTGGSGTASVYATFSEPGEYIISTKVDNFSAPDSSNGDQCCWSNIYQRITVR</sequence>
<dbReference type="Proteomes" id="UP000218327">
    <property type="component" value="Unassembled WGS sequence"/>
</dbReference>